<organism evidence="1 2">
    <name type="scientific">Rhynchophorus ferrugineus</name>
    <name type="common">Red palm weevil</name>
    <name type="synonym">Curculio ferrugineus</name>
    <dbReference type="NCBI Taxonomy" id="354439"/>
    <lineage>
        <taxon>Eukaryota</taxon>
        <taxon>Metazoa</taxon>
        <taxon>Ecdysozoa</taxon>
        <taxon>Arthropoda</taxon>
        <taxon>Hexapoda</taxon>
        <taxon>Insecta</taxon>
        <taxon>Pterygota</taxon>
        <taxon>Neoptera</taxon>
        <taxon>Endopterygota</taxon>
        <taxon>Coleoptera</taxon>
        <taxon>Polyphaga</taxon>
        <taxon>Cucujiformia</taxon>
        <taxon>Curculionidae</taxon>
        <taxon>Dryophthorinae</taxon>
        <taxon>Rhynchophorus</taxon>
    </lineage>
</organism>
<gene>
    <name evidence="1" type="ORF">GWI33_013361</name>
</gene>
<proteinExistence type="predicted"/>
<name>A0A834M7X6_RHYFE</name>
<evidence type="ECO:0000313" key="1">
    <source>
        <dbReference type="EMBL" id="KAF7273943.1"/>
    </source>
</evidence>
<dbReference type="AlphaFoldDB" id="A0A834M7X6"/>
<protein>
    <submittedName>
        <fullName evidence="1">Uncharacterized protein</fullName>
    </submittedName>
</protein>
<sequence length="78" mass="8223">MYKRGRLCKSCGGFVHIRGGNLFDGAEGYHFCFGAVAVAMIVSRVSVDVSAGSGEVQLGVVDLAAFEEGGLEFLSEFT</sequence>
<evidence type="ECO:0000313" key="2">
    <source>
        <dbReference type="Proteomes" id="UP000625711"/>
    </source>
</evidence>
<accession>A0A834M7X6</accession>
<keyword evidence="2" id="KW-1185">Reference proteome</keyword>
<dbReference type="Proteomes" id="UP000625711">
    <property type="component" value="Unassembled WGS sequence"/>
</dbReference>
<reference evidence="1" key="1">
    <citation type="submission" date="2020-08" db="EMBL/GenBank/DDBJ databases">
        <title>Genome sequencing and assembly of the red palm weevil Rhynchophorus ferrugineus.</title>
        <authorList>
            <person name="Dias G.B."/>
            <person name="Bergman C.M."/>
            <person name="Manee M."/>
        </authorList>
    </citation>
    <scope>NUCLEOTIDE SEQUENCE</scope>
    <source>
        <strain evidence="1">AA-2017</strain>
        <tissue evidence="1">Whole larva</tissue>
    </source>
</reference>
<dbReference type="EMBL" id="JAACXV010013208">
    <property type="protein sequence ID" value="KAF7273943.1"/>
    <property type="molecule type" value="Genomic_DNA"/>
</dbReference>
<comment type="caution">
    <text evidence="1">The sequence shown here is derived from an EMBL/GenBank/DDBJ whole genome shotgun (WGS) entry which is preliminary data.</text>
</comment>